<evidence type="ECO:0000256" key="4">
    <source>
        <dbReference type="ARBA" id="ARBA00022691"/>
    </source>
</evidence>
<dbReference type="Gene3D" id="3.40.50.150">
    <property type="entry name" value="Vaccinia Virus protein VP39"/>
    <property type="match status" value="1"/>
</dbReference>
<dbReference type="Pfam" id="PF00145">
    <property type="entry name" value="DNA_methylase"/>
    <property type="match status" value="1"/>
</dbReference>
<dbReference type="PANTHER" id="PTHR10629">
    <property type="entry name" value="CYTOSINE-SPECIFIC METHYLTRANSFERASE"/>
    <property type="match status" value="1"/>
</dbReference>
<dbReference type="InterPro" id="IPR050390">
    <property type="entry name" value="C5-Methyltransferase"/>
</dbReference>
<dbReference type="AlphaFoldDB" id="A0A6G9YNE5"/>
<evidence type="ECO:0000256" key="5">
    <source>
        <dbReference type="ARBA" id="ARBA00022747"/>
    </source>
</evidence>
<keyword evidence="2 6" id="KW-0489">Methyltransferase</keyword>
<dbReference type="PROSITE" id="PS51679">
    <property type="entry name" value="SAM_MT_C5"/>
    <property type="match status" value="1"/>
</dbReference>
<keyword evidence="4 6" id="KW-0949">S-adenosyl-L-methionine</keyword>
<dbReference type="PANTHER" id="PTHR10629:SF52">
    <property type="entry name" value="DNA (CYTOSINE-5)-METHYLTRANSFERASE 1"/>
    <property type="match status" value="1"/>
</dbReference>
<evidence type="ECO:0000256" key="7">
    <source>
        <dbReference type="RuleBase" id="RU000416"/>
    </source>
</evidence>
<dbReference type="InterPro" id="IPR029063">
    <property type="entry name" value="SAM-dependent_MTases_sf"/>
</dbReference>
<evidence type="ECO:0000256" key="3">
    <source>
        <dbReference type="ARBA" id="ARBA00022679"/>
    </source>
</evidence>
<evidence type="ECO:0000313" key="9">
    <source>
        <dbReference type="Proteomes" id="UP000503540"/>
    </source>
</evidence>
<evidence type="ECO:0000256" key="2">
    <source>
        <dbReference type="ARBA" id="ARBA00022603"/>
    </source>
</evidence>
<keyword evidence="9" id="KW-1185">Reference proteome</keyword>
<dbReference type="Proteomes" id="UP000503540">
    <property type="component" value="Chromosome"/>
</dbReference>
<dbReference type="GO" id="GO:0003886">
    <property type="term" value="F:DNA (cytosine-5-)-methyltransferase activity"/>
    <property type="evidence" value="ECO:0007669"/>
    <property type="project" value="UniProtKB-EC"/>
</dbReference>
<dbReference type="EMBL" id="CP046172">
    <property type="protein sequence ID" value="QIS14722.1"/>
    <property type="molecule type" value="Genomic_DNA"/>
</dbReference>
<dbReference type="RefSeq" id="WP_167477083.1">
    <property type="nucleotide sequence ID" value="NZ_CP046172.1"/>
</dbReference>
<dbReference type="EC" id="2.1.1.37" evidence="1"/>
<protein>
    <recommendedName>
        <fullName evidence="1">DNA (cytosine-5-)-methyltransferase</fullName>
        <ecNumber evidence="1">2.1.1.37</ecNumber>
    </recommendedName>
</protein>
<comment type="caution">
    <text evidence="6">Lacks conserved residue(s) required for the propagation of feature annotation.</text>
</comment>
<dbReference type="GO" id="GO:0009307">
    <property type="term" value="P:DNA restriction-modification system"/>
    <property type="evidence" value="ECO:0007669"/>
    <property type="project" value="UniProtKB-KW"/>
</dbReference>
<dbReference type="SUPFAM" id="SSF53335">
    <property type="entry name" value="S-adenosyl-L-methionine-dependent methyltransferases"/>
    <property type="match status" value="1"/>
</dbReference>
<gene>
    <name evidence="8" type="primary">dcm</name>
    <name evidence="8" type="ORF">F5544_34445</name>
</gene>
<dbReference type="REBASE" id="396132">
    <property type="entry name" value="M1.Nar12717ORF34445P"/>
</dbReference>
<dbReference type="Gene3D" id="3.90.120.10">
    <property type="entry name" value="DNA Methylase, subunit A, domain 2"/>
    <property type="match status" value="1"/>
</dbReference>
<proteinExistence type="inferred from homology"/>
<dbReference type="GO" id="GO:0044027">
    <property type="term" value="P:negative regulation of gene expression via chromosomal CpG island methylation"/>
    <property type="evidence" value="ECO:0007669"/>
    <property type="project" value="TreeGrafter"/>
</dbReference>
<dbReference type="InterPro" id="IPR001525">
    <property type="entry name" value="C5_MeTfrase"/>
</dbReference>
<dbReference type="PRINTS" id="PR00105">
    <property type="entry name" value="C5METTRFRASE"/>
</dbReference>
<sequence length="325" mass="35027">MTMFTSLEICAGAGGLALGLERARFSPVMLIDNDGDSCATLRTNRPEWPVVEMDLLQFVASDHPEVLDVDLMACGVPRPPYSVAGKQRGNEDEGDLLEAAIWLTAEVRPKALVIENVPALLEDEKFAGTRAFVHGELRHLKYDISWKVLDAQDFGVPQRRKHSVLVAMKHEYFDRFHWPGPVQTRMTVGSALRDSMASCGWAGADEWALAANTVAPSIVGGSKKHGGADLGPTGAKNAWAKLNVNGHILGNAVPGADFVIRHGLGRYGRDGLPKLTVSQVALLQGFPADWTICGKKTSSYRQVAQAFPPPLATALGARIADALVN</sequence>
<dbReference type="GO" id="GO:0003677">
    <property type="term" value="F:DNA binding"/>
    <property type="evidence" value="ECO:0007669"/>
    <property type="project" value="TreeGrafter"/>
</dbReference>
<keyword evidence="5" id="KW-0680">Restriction system</keyword>
<reference evidence="8 9" key="1">
    <citation type="journal article" date="2019" name="ACS Chem. Biol.">
        <title>Identification and Mobilization of a Cryptic Antibiotic Biosynthesis Gene Locus from a Human-Pathogenic Nocardia Isolate.</title>
        <authorList>
            <person name="Herisse M."/>
            <person name="Ishida K."/>
            <person name="Porter J.L."/>
            <person name="Howden B."/>
            <person name="Hertweck C."/>
            <person name="Stinear T.P."/>
            <person name="Pidot S.J."/>
        </authorList>
    </citation>
    <scope>NUCLEOTIDE SEQUENCE [LARGE SCALE GENOMIC DNA]</scope>
    <source>
        <strain evidence="8 9">AUSMDU00012717</strain>
    </source>
</reference>
<keyword evidence="3 6" id="KW-0808">Transferase</keyword>
<dbReference type="NCBIfam" id="TIGR00675">
    <property type="entry name" value="dcm"/>
    <property type="match status" value="1"/>
</dbReference>
<organism evidence="8 9">
    <name type="scientific">Nocardia arthritidis</name>
    <dbReference type="NCBI Taxonomy" id="228602"/>
    <lineage>
        <taxon>Bacteria</taxon>
        <taxon>Bacillati</taxon>
        <taxon>Actinomycetota</taxon>
        <taxon>Actinomycetes</taxon>
        <taxon>Mycobacteriales</taxon>
        <taxon>Nocardiaceae</taxon>
        <taxon>Nocardia</taxon>
    </lineage>
</organism>
<evidence type="ECO:0000313" key="8">
    <source>
        <dbReference type="EMBL" id="QIS14722.1"/>
    </source>
</evidence>
<evidence type="ECO:0000256" key="1">
    <source>
        <dbReference type="ARBA" id="ARBA00011975"/>
    </source>
</evidence>
<dbReference type="GO" id="GO:0032259">
    <property type="term" value="P:methylation"/>
    <property type="evidence" value="ECO:0007669"/>
    <property type="project" value="UniProtKB-KW"/>
</dbReference>
<name>A0A6G9YNE5_9NOCA</name>
<comment type="similarity">
    <text evidence="6 7">Belongs to the class I-like SAM-binding methyltransferase superfamily. C5-methyltransferase family.</text>
</comment>
<accession>A0A6G9YNE5</accession>
<evidence type="ECO:0000256" key="6">
    <source>
        <dbReference type="PROSITE-ProRule" id="PRU01016"/>
    </source>
</evidence>
<dbReference type="KEGG" id="nah:F5544_34445"/>